<proteinExistence type="predicted"/>
<evidence type="ECO:0000313" key="2">
    <source>
        <dbReference type="Proteomes" id="UP000800200"/>
    </source>
</evidence>
<keyword evidence="2" id="KW-1185">Reference proteome</keyword>
<dbReference type="Proteomes" id="UP000800200">
    <property type="component" value="Unassembled WGS sequence"/>
</dbReference>
<accession>A0A6A6E9Y8</accession>
<organism evidence="1 2">
    <name type="scientific">Zopfia rhizophila CBS 207.26</name>
    <dbReference type="NCBI Taxonomy" id="1314779"/>
    <lineage>
        <taxon>Eukaryota</taxon>
        <taxon>Fungi</taxon>
        <taxon>Dikarya</taxon>
        <taxon>Ascomycota</taxon>
        <taxon>Pezizomycotina</taxon>
        <taxon>Dothideomycetes</taxon>
        <taxon>Dothideomycetes incertae sedis</taxon>
        <taxon>Zopfiaceae</taxon>
        <taxon>Zopfia</taxon>
    </lineage>
</organism>
<dbReference type="EMBL" id="ML994628">
    <property type="protein sequence ID" value="KAF2186960.1"/>
    <property type="molecule type" value="Genomic_DNA"/>
</dbReference>
<dbReference type="AlphaFoldDB" id="A0A6A6E9Y8"/>
<protein>
    <submittedName>
        <fullName evidence="1">Uncharacterized protein</fullName>
    </submittedName>
</protein>
<name>A0A6A6E9Y8_9PEZI</name>
<reference evidence="1" key="1">
    <citation type="journal article" date="2020" name="Stud. Mycol.">
        <title>101 Dothideomycetes genomes: a test case for predicting lifestyles and emergence of pathogens.</title>
        <authorList>
            <person name="Haridas S."/>
            <person name="Albert R."/>
            <person name="Binder M."/>
            <person name="Bloem J."/>
            <person name="Labutti K."/>
            <person name="Salamov A."/>
            <person name="Andreopoulos B."/>
            <person name="Baker S."/>
            <person name="Barry K."/>
            <person name="Bills G."/>
            <person name="Bluhm B."/>
            <person name="Cannon C."/>
            <person name="Castanera R."/>
            <person name="Culley D."/>
            <person name="Daum C."/>
            <person name="Ezra D."/>
            <person name="Gonzalez J."/>
            <person name="Henrissat B."/>
            <person name="Kuo A."/>
            <person name="Liang C."/>
            <person name="Lipzen A."/>
            <person name="Lutzoni F."/>
            <person name="Magnuson J."/>
            <person name="Mondo S."/>
            <person name="Nolan M."/>
            <person name="Ohm R."/>
            <person name="Pangilinan J."/>
            <person name="Park H.-J."/>
            <person name="Ramirez L."/>
            <person name="Alfaro M."/>
            <person name="Sun H."/>
            <person name="Tritt A."/>
            <person name="Yoshinaga Y."/>
            <person name="Zwiers L.-H."/>
            <person name="Turgeon B."/>
            <person name="Goodwin S."/>
            <person name="Spatafora J."/>
            <person name="Crous P."/>
            <person name="Grigoriev I."/>
        </authorList>
    </citation>
    <scope>NUCLEOTIDE SEQUENCE</scope>
    <source>
        <strain evidence="1">CBS 207.26</strain>
    </source>
</reference>
<sequence length="80" mass="8982">MRFPNCREKAITSVGILRMLVLQTLQINPVSLQKGVILITVTHLRDAADEKDWLGIPDRALVDIPHVFVILDSDLLNHAI</sequence>
<evidence type="ECO:0000313" key="1">
    <source>
        <dbReference type="EMBL" id="KAF2186960.1"/>
    </source>
</evidence>
<dbReference type="OrthoDB" id="61900at2759"/>
<gene>
    <name evidence="1" type="ORF">K469DRAFT_705508</name>
</gene>
<feature type="non-terminal residue" evidence="1">
    <location>
        <position position="80"/>
    </location>
</feature>